<evidence type="ECO:0000259" key="4">
    <source>
        <dbReference type="PROSITE" id="PS51635"/>
    </source>
</evidence>
<feature type="active site" description="Nucleophile" evidence="2">
    <location>
        <position position="40"/>
    </location>
</feature>
<dbReference type="Proteomes" id="UP000307574">
    <property type="component" value="Unassembled WGS sequence"/>
</dbReference>
<dbReference type="SUPFAM" id="SSF52151">
    <property type="entry name" value="FabD/lysophospholipase-like"/>
    <property type="match status" value="1"/>
</dbReference>
<dbReference type="Pfam" id="PF01734">
    <property type="entry name" value="Patatin"/>
    <property type="match status" value="1"/>
</dbReference>
<comment type="caution">
    <text evidence="5">The sequence shown here is derived from an EMBL/GenBank/DDBJ whole genome shotgun (WGS) entry which is preliminary data.</text>
</comment>
<keyword evidence="3" id="KW-0812">Transmembrane</keyword>
<keyword evidence="1 2" id="KW-0443">Lipid metabolism</keyword>
<dbReference type="InterPro" id="IPR002641">
    <property type="entry name" value="PNPLA_dom"/>
</dbReference>
<organism evidence="5 6">
    <name type="scientific">Vibrio kanaloae</name>
    <dbReference type="NCBI Taxonomy" id="170673"/>
    <lineage>
        <taxon>Bacteria</taxon>
        <taxon>Pseudomonadati</taxon>
        <taxon>Pseudomonadota</taxon>
        <taxon>Gammaproteobacteria</taxon>
        <taxon>Vibrionales</taxon>
        <taxon>Vibrionaceae</taxon>
        <taxon>Vibrio</taxon>
    </lineage>
</organism>
<accession>A0A4U1YNU4</accession>
<proteinExistence type="predicted"/>
<evidence type="ECO:0000313" key="5">
    <source>
        <dbReference type="EMBL" id="TKF22755.1"/>
    </source>
</evidence>
<dbReference type="Gene3D" id="3.40.1090.10">
    <property type="entry name" value="Cytosolic phospholipase A2 catalytic domain"/>
    <property type="match status" value="1"/>
</dbReference>
<name>A0A4U1YNU4_9VIBR</name>
<dbReference type="PANTHER" id="PTHR46394:SF1">
    <property type="entry name" value="PNPLA DOMAIN-CONTAINING PROTEIN"/>
    <property type="match status" value="1"/>
</dbReference>
<dbReference type="PROSITE" id="PS51635">
    <property type="entry name" value="PNPLA"/>
    <property type="match status" value="1"/>
</dbReference>
<keyword evidence="3" id="KW-0472">Membrane</keyword>
<dbReference type="InterPro" id="IPR052580">
    <property type="entry name" value="Lipid_Hydrolase"/>
</dbReference>
<feature type="short sequence motif" description="DGA/G" evidence="2">
    <location>
        <begin position="222"/>
        <end position="224"/>
    </location>
</feature>
<dbReference type="PANTHER" id="PTHR46394">
    <property type="entry name" value="ANNEXIN"/>
    <property type="match status" value="1"/>
</dbReference>
<dbReference type="GO" id="GO:0016042">
    <property type="term" value="P:lipid catabolic process"/>
    <property type="evidence" value="ECO:0007669"/>
    <property type="project" value="UniProtKB-UniRule"/>
</dbReference>
<evidence type="ECO:0000256" key="3">
    <source>
        <dbReference type="SAM" id="Phobius"/>
    </source>
</evidence>
<feature type="domain" description="PNPLA" evidence="4">
    <location>
        <begin position="7"/>
        <end position="235"/>
    </location>
</feature>
<keyword evidence="3" id="KW-1133">Transmembrane helix</keyword>
<gene>
    <name evidence="5" type="ORF">FCV50_23515</name>
</gene>
<keyword evidence="2" id="KW-0442">Lipid degradation</keyword>
<reference evidence="5 6" key="1">
    <citation type="submission" date="2019-04" db="EMBL/GenBank/DDBJ databases">
        <title>A reverse ecology approach based on a biological definition of microbial populations.</title>
        <authorList>
            <person name="Arevalo P."/>
            <person name="Vaninsberghe D."/>
            <person name="Elsherbini J."/>
            <person name="Gore J."/>
            <person name="Polz M."/>
        </authorList>
    </citation>
    <scope>NUCLEOTIDE SEQUENCE [LARGE SCALE GENOMIC DNA]</scope>
    <source>
        <strain evidence="5 6">10N.261.46.F4</strain>
    </source>
</reference>
<keyword evidence="2" id="KW-0378">Hydrolase</keyword>
<dbReference type="AlphaFoldDB" id="A0A4U1YNU4"/>
<evidence type="ECO:0000313" key="6">
    <source>
        <dbReference type="Proteomes" id="UP000307574"/>
    </source>
</evidence>
<sequence>MTVESYAVFEGGGVKGLAFAGALKAAEEASIKFVGYGGASAGAIIAFLAALGFNSDEIKMKMSEVEYLKLIEEPAHGELDNIKEIKDILTSDRSFKRKIIKLYFTSRYKKFIYSFMERIWTNKGAYKKRNIISLLSYYAYEKIEDIIDVNHCTEELTVSFKDFYLKTCVDFRVIATDVVTGEALEYSNERTPDACVFEAVAASSAFPIVFEPSNIDGRSLVDGGLSCNLPTYLFHGSEHKKLPIYAFDLISKEKKEVTKLDFPRHVLGLINSAVDASTNIISNVVGGIAVPVVVPTHIGTLDFNISNRDIDELFYSGYESARDFFKSHRLTRLLEEVNTDSDRASILYGNRFDFILNLLIDSLSDIEGQEELEGVELKAWLYTSVHAKAKNIISFAQQSSSDIDPNQHCFDLNDTSKDCVTSWHARSVVWSYDISNDKTRICFPITALGPYAIDGETQDDTDVLALLCISMNIHYDRCPWLCRNNYVLAGVEAYDIKHELDTMLSNFCYTIHKMMLGNQVSFHELKGKSDVTK</sequence>
<dbReference type="EMBL" id="SYUV01000164">
    <property type="protein sequence ID" value="TKF22755.1"/>
    <property type="molecule type" value="Genomic_DNA"/>
</dbReference>
<feature type="transmembrane region" description="Helical" evidence="3">
    <location>
        <begin position="33"/>
        <end position="53"/>
    </location>
</feature>
<evidence type="ECO:0000256" key="1">
    <source>
        <dbReference type="ARBA" id="ARBA00023098"/>
    </source>
</evidence>
<dbReference type="InterPro" id="IPR016035">
    <property type="entry name" value="Acyl_Trfase/lysoPLipase"/>
</dbReference>
<evidence type="ECO:0000256" key="2">
    <source>
        <dbReference type="PROSITE-ProRule" id="PRU01161"/>
    </source>
</evidence>
<feature type="short sequence motif" description="GXSXG" evidence="2">
    <location>
        <begin position="38"/>
        <end position="42"/>
    </location>
</feature>
<dbReference type="GO" id="GO:0016787">
    <property type="term" value="F:hydrolase activity"/>
    <property type="evidence" value="ECO:0007669"/>
    <property type="project" value="UniProtKB-UniRule"/>
</dbReference>
<feature type="active site" description="Proton acceptor" evidence="2">
    <location>
        <position position="222"/>
    </location>
</feature>
<feature type="short sequence motif" description="GXGXXG" evidence="2">
    <location>
        <begin position="11"/>
        <end position="16"/>
    </location>
</feature>
<protein>
    <recommendedName>
        <fullName evidence="4">PNPLA domain-containing protein</fullName>
    </recommendedName>
</protein>